<dbReference type="RefSeq" id="WP_168907737.1">
    <property type="nucleotide sequence ID" value="NZ_CP051428.1"/>
</dbReference>
<name>A0A6H2GXP7_9BACL</name>
<keyword evidence="5" id="KW-1185">Reference proteome</keyword>
<dbReference type="PANTHER" id="PTHR43420">
    <property type="entry name" value="ACETYLTRANSFERASE"/>
    <property type="match status" value="1"/>
</dbReference>
<dbReference type="AlphaFoldDB" id="A0A6H2GXP7"/>
<dbReference type="InterPro" id="IPR000182">
    <property type="entry name" value="GNAT_dom"/>
</dbReference>
<dbReference type="KEGG" id="palr:HGI30_11745"/>
<evidence type="ECO:0000259" key="3">
    <source>
        <dbReference type="PROSITE" id="PS51186"/>
    </source>
</evidence>
<dbReference type="InterPro" id="IPR050680">
    <property type="entry name" value="YpeA/RimI_acetyltransf"/>
</dbReference>
<dbReference type="SUPFAM" id="SSF55729">
    <property type="entry name" value="Acyl-CoA N-acyltransferases (Nat)"/>
    <property type="match status" value="1"/>
</dbReference>
<gene>
    <name evidence="4" type="ORF">HGI30_11745</name>
</gene>
<dbReference type="InterPro" id="IPR056935">
    <property type="entry name" value="Rv0428c-like_C"/>
</dbReference>
<dbReference type="PROSITE" id="PS51186">
    <property type="entry name" value="GNAT"/>
    <property type="match status" value="1"/>
</dbReference>
<accession>A0A6H2GXP7</accession>
<keyword evidence="2" id="KW-0012">Acyltransferase</keyword>
<dbReference type="Pfam" id="PF24553">
    <property type="entry name" value="Rv0428c_C"/>
    <property type="match status" value="1"/>
</dbReference>
<dbReference type="Gene3D" id="3.40.630.30">
    <property type="match status" value="1"/>
</dbReference>
<dbReference type="CDD" id="cd04301">
    <property type="entry name" value="NAT_SF"/>
    <property type="match status" value="1"/>
</dbReference>
<dbReference type="InterPro" id="IPR016181">
    <property type="entry name" value="Acyl_CoA_acyltransferase"/>
</dbReference>
<feature type="domain" description="N-acetyltransferase" evidence="3">
    <location>
        <begin position="119"/>
        <end position="255"/>
    </location>
</feature>
<evidence type="ECO:0000256" key="2">
    <source>
        <dbReference type="ARBA" id="ARBA00023315"/>
    </source>
</evidence>
<proteinExistence type="predicted"/>
<evidence type="ECO:0000256" key="1">
    <source>
        <dbReference type="ARBA" id="ARBA00022679"/>
    </source>
</evidence>
<sequence>MKAYYEIEEAALNSWPALQTSSCGGWLVKSNGGYTKRSNSVQPLLHLGGSLEQLETKIRRCEDIYRLTGQPAMFKITPFAEPAELDAELARRGYRVSDPSVVMTAEIGRLKPECAGADALVSSDPSAAWLRLMQEWGGCGEEELRLTERMFEASTLPRQFALLHAEGRPVSLGLAVLDGRLLGFYDILTAPDSRGKGYGRRLLRHLLHWGLEQGADQAFLQVLAGNKAAERLYAGLGFREAYPYWYRVQESDPVKSLLG</sequence>
<evidence type="ECO:0000313" key="4">
    <source>
        <dbReference type="EMBL" id="QJC52162.1"/>
    </source>
</evidence>
<dbReference type="GO" id="GO:0016747">
    <property type="term" value="F:acyltransferase activity, transferring groups other than amino-acyl groups"/>
    <property type="evidence" value="ECO:0007669"/>
    <property type="project" value="InterPro"/>
</dbReference>
<evidence type="ECO:0000313" key="5">
    <source>
        <dbReference type="Proteomes" id="UP000502136"/>
    </source>
</evidence>
<dbReference type="PANTHER" id="PTHR43420:SF44">
    <property type="entry name" value="ACETYLTRANSFERASE YPEA"/>
    <property type="match status" value="1"/>
</dbReference>
<dbReference type="EMBL" id="CP051428">
    <property type="protein sequence ID" value="QJC52162.1"/>
    <property type="molecule type" value="Genomic_DNA"/>
</dbReference>
<dbReference type="Proteomes" id="UP000502136">
    <property type="component" value="Chromosome"/>
</dbReference>
<organism evidence="4 5">
    <name type="scientific">Paenibacillus albicereus</name>
    <dbReference type="NCBI Taxonomy" id="2726185"/>
    <lineage>
        <taxon>Bacteria</taxon>
        <taxon>Bacillati</taxon>
        <taxon>Bacillota</taxon>
        <taxon>Bacilli</taxon>
        <taxon>Bacillales</taxon>
        <taxon>Paenibacillaceae</taxon>
        <taxon>Paenibacillus</taxon>
    </lineage>
</organism>
<keyword evidence="1 4" id="KW-0808">Transferase</keyword>
<protein>
    <submittedName>
        <fullName evidence="4">GNAT family N-acetyltransferase</fullName>
    </submittedName>
</protein>
<reference evidence="4 5" key="1">
    <citation type="submission" date="2020-04" db="EMBL/GenBank/DDBJ databases">
        <title>Novel Paenibacillus strain UniB2 isolated from commercial digestive syrup.</title>
        <authorList>
            <person name="Thorat V."/>
            <person name="Kirdat K."/>
            <person name="Tiwarekar B."/>
            <person name="Yadav A."/>
        </authorList>
    </citation>
    <scope>NUCLEOTIDE SEQUENCE [LARGE SCALE GENOMIC DNA]</scope>
    <source>
        <strain evidence="4 5">UniB2</strain>
    </source>
</reference>